<dbReference type="EMBL" id="HACA01005946">
    <property type="protein sequence ID" value="CDW23307.1"/>
    <property type="molecule type" value="Transcribed_RNA"/>
</dbReference>
<proteinExistence type="predicted"/>
<organism evidence="1">
    <name type="scientific">Lepeophtheirus salmonis</name>
    <name type="common">Salmon louse</name>
    <name type="synonym">Caligus salmonis</name>
    <dbReference type="NCBI Taxonomy" id="72036"/>
    <lineage>
        <taxon>Eukaryota</taxon>
        <taxon>Metazoa</taxon>
        <taxon>Ecdysozoa</taxon>
        <taxon>Arthropoda</taxon>
        <taxon>Crustacea</taxon>
        <taxon>Multicrustacea</taxon>
        <taxon>Hexanauplia</taxon>
        <taxon>Copepoda</taxon>
        <taxon>Siphonostomatoida</taxon>
        <taxon>Caligidae</taxon>
        <taxon>Lepeophtheirus</taxon>
    </lineage>
</organism>
<reference evidence="1" key="1">
    <citation type="submission" date="2014-05" db="EMBL/GenBank/DDBJ databases">
        <authorList>
            <person name="Chronopoulou M."/>
        </authorList>
    </citation>
    <scope>NUCLEOTIDE SEQUENCE</scope>
    <source>
        <tissue evidence="1">Whole organism</tissue>
    </source>
</reference>
<evidence type="ECO:0000313" key="1">
    <source>
        <dbReference type="EMBL" id="CDW23307.1"/>
    </source>
</evidence>
<dbReference type="AlphaFoldDB" id="A0A0K2TCK9"/>
<protein>
    <submittedName>
        <fullName evidence="1">Putative LOC100164298 [Acyrthosiphon pisum]</fullName>
    </submittedName>
</protein>
<sequence length="70" mass="7932">MALQQSVTYDSVRVATVARDKRKTSTNSDTIVALKDRCLFCGKGRHVRSNCPARNATCRKYNKLRHFAIC</sequence>
<accession>A0A0K2TCK9</accession>
<name>A0A0K2TCK9_LEPSM</name>
<dbReference type="Gene3D" id="4.10.60.10">
    <property type="entry name" value="Zinc finger, CCHC-type"/>
    <property type="match status" value="1"/>
</dbReference>